<dbReference type="OrthoDB" id="543156at2759"/>
<reference evidence="2 3" key="1">
    <citation type="journal article" date="2019" name="Nat. Ecol. Evol.">
        <title>Megaphylogeny resolves global patterns of mushroom evolution.</title>
        <authorList>
            <person name="Varga T."/>
            <person name="Krizsan K."/>
            <person name="Foldi C."/>
            <person name="Dima B."/>
            <person name="Sanchez-Garcia M."/>
            <person name="Sanchez-Ramirez S."/>
            <person name="Szollosi G.J."/>
            <person name="Szarkandi J.G."/>
            <person name="Papp V."/>
            <person name="Albert L."/>
            <person name="Andreopoulos W."/>
            <person name="Angelini C."/>
            <person name="Antonin V."/>
            <person name="Barry K.W."/>
            <person name="Bougher N.L."/>
            <person name="Buchanan P."/>
            <person name="Buyck B."/>
            <person name="Bense V."/>
            <person name="Catcheside P."/>
            <person name="Chovatia M."/>
            <person name="Cooper J."/>
            <person name="Damon W."/>
            <person name="Desjardin D."/>
            <person name="Finy P."/>
            <person name="Geml J."/>
            <person name="Haridas S."/>
            <person name="Hughes K."/>
            <person name="Justo A."/>
            <person name="Karasinski D."/>
            <person name="Kautmanova I."/>
            <person name="Kiss B."/>
            <person name="Kocsube S."/>
            <person name="Kotiranta H."/>
            <person name="LaButti K.M."/>
            <person name="Lechner B.E."/>
            <person name="Liimatainen K."/>
            <person name="Lipzen A."/>
            <person name="Lukacs Z."/>
            <person name="Mihaltcheva S."/>
            <person name="Morgado L.N."/>
            <person name="Niskanen T."/>
            <person name="Noordeloos M.E."/>
            <person name="Ohm R.A."/>
            <person name="Ortiz-Santana B."/>
            <person name="Ovrebo C."/>
            <person name="Racz N."/>
            <person name="Riley R."/>
            <person name="Savchenko A."/>
            <person name="Shiryaev A."/>
            <person name="Soop K."/>
            <person name="Spirin V."/>
            <person name="Szebenyi C."/>
            <person name="Tomsovsky M."/>
            <person name="Tulloss R.E."/>
            <person name="Uehling J."/>
            <person name="Grigoriev I.V."/>
            <person name="Vagvolgyi C."/>
            <person name="Papp T."/>
            <person name="Martin F.M."/>
            <person name="Miettinen O."/>
            <person name="Hibbett D.S."/>
            <person name="Nagy L.G."/>
        </authorList>
    </citation>
    <scope>NUCLEOTIDE SEQUENCE [LARGE SCALE GENOMIC DNA]</scope>
    <source>
        <strain evidence="2 3">CBS 962.96</strain>
    </source>
</reference>
<gene>
    <name evidence="2" type="ORF">K435DRAFT_777374</name>
</gene>
<proteinExistence type="predicted"/>
<dbReference type="Proteomes" id="UP000297245">
    <property type="component" value="Unassembled WGS sequence"/>
</dbReference>
<dbReference type="PANTHER" id="PTHR43130">
    <property type="entry name" value="ARAC-FAMILY TRANSCRIPTIONAL REGULATOR"/>
    <property type="match status" value="1"/>
</dbReference>
<dbReference type="InterPro" id="IPR052158">
    <property type="entry name" value="INH-QAR"/>
</dbReference>
<dbReference type="GO" id="GO:0016740">
    <property type="term" value="F:transferase activity"/>
    <property type="evidence" value="ECO:0007669"/>
    <property type="project" value="UniProtKB-KW"/>
</dbReference>
<dbReference type="SUPFAM" id="SSF52317">
    <property type="entry name" value="Class I glutamine amidotransferase-like"/>
    <property type="match status" value="1"/>
</dbReference>
<dbReference type="EMBL" id="ML179133">
    <property type="protein sequence ID" value="THU98605.1"/>
    <property type="molecule type" value="Genomic_DNA"/>
</dbReference>
<feature type="domain" description="DJ-1/PfpI" evidence="1">
    <location>
        <begin position="62"/>
        <end position="197"/>
    </location>
</feature>
<protein>
    <submittedName>
        <fullName evidence="2">Class I glutamine amidotransferase-like protein</fullName>
    </submittedName>
</protein>
<keyword evidence="3" id="KW-1185">Reference proteome</keyword>
<dbReference type="InterPro" id="IPR029062">
    <property type="entry name" value="Class_I_gatase-like"/>
</dbReference>
<sequence length="232" mass="25170">MSESSANPENICKMAVCIYPGVTMLDFQGPVELLCCLSVGNKKKYGHLNPTMPIVKAEFLSHSMESIRPDAGPDILPSKTYEEAMGDTSFDIIMIPGGSAGSYSQVDPSLIEFLKRQGPNAKYILTICTGSWILAGSGLLNGKRATTNKAAFKRIVEDTKDMNIEWVPKARWVVNDDKKIWTSSGVTAGQDLACAFLDHLVGKELADVLKNILELSGKEADDDEFAGIHGLV</sequence>
<dbReference type="CDD" id="cd03139">
    <property type="entry name" value="GATase1_PfpI_2"/>
    <property type="match status" value="1"/>
</dbReference>
<dbReference type="Pfam" id="PF01965">
    <property type="entry name" value="DJ-1_PfpI"/>
    <property type="match status" value="1"/>
</dbReference>
<keyword evidence="2" id="KW-0808">Transferase</keyword>
<name>A0A4V6T5H7_DENBC</name>
<evidence type="ECO:0000313" key="2">
    <source>
        <dbReference type="EMBL" id="THU98605.1"/>
    </source>
</evidence>
<dbReference type="Gene3D" id="3.40.50.880">
    <property type="match status" value="1"/>
</dbReference>
<evidence type="ECO:0000259" key="1">
    <source>
        <dbReference type="Pfam" id="PF01965"/>
    </source>
</evidence>
<evidence type="ECO:0000313" key="3">
    <source>
        <dbReference type="Proteomes" id="UP000297245"/>
    </source>
</evidence>
<dbReference type="PANTHER" id="PTHR43130:SF15">
    <property type="entry name" value="THIJ_PFPI FAMILY PROTEIN (AFU_ORTHOLOGUE AFUA_5G14240)"/>
    <property type="match status" value="1"/>
</dbReference>
<organism evidence="2 3">
    <name type="scientific">Dendrothele bispora (strain CBS 962.96)</name>
    <dbReference type="NCBI Taxonomy" id="1314807"/>
    <lineage>
        <taxon>Eukaryota</taxon>
        <taxon>Fungi</taxon>
        <taxon>Dikarya</taxon>
        <taxon>Basidiomycota</taxon>
        <taxon>Agaricomycotina</taxon>
        <taxon>Agaricomycetes</taxon>
        <taxon>Agaricomycetidae</taxon>
        <taxon>Agaricales</taxon>
        <taxon>Agaricales incertae sedis</taxon>
        <taxon>Dendrothele</taxon>
    </lineage>
</organism>
<dbReference type="AlphaFoldDB" id="A0A4V6T5H7"/>
<dbReference type="InterPro" id="IPR002818">
    <property type="entry name" value="DJ-1/PfpI"/>
</dbReference>
<keyword evidence="2" id="KW-0315">Glutamine amidotransferase</keyword>
<accession>A0A4V6T5H7</accession>